<gene>
    <name evidence="2" type="ORF">KYK27_17350</name>
</gene>
<dbReference type="Proteomes" id="UP000774935">
    <property type="component" value="Unassembled WGS sequence"/>
</dbReference>
<protein>
    <submittedName>
        <fullName evidence="2">DUF4159 domain-containing protein</fullName>
    </submittedName>
</protein>
<accession>A0ABS6XFQ1</accession>
<evidence type="ECO:0000259" key="1">
    <source>
        <dbReference type="Pfam" id="PF13709"/>
    </source>
</evidence>
<comment type="caution">
    <text evidence="2">The sequence shown here is derived from an EMBL/GenBank/DDBJ whole genome shotgun (WGS) entry which is preliminary data.</text>
</comment>
<evidence type="ECO:0000313" key="3">
    <source>
        <dbReference type="Proteomes" id="UP000774935"/>
    </source>
</evidence>
<proteinExistence type="predicted"/>
<sequence length="223" mass="25614">MKRTLLLFFVLLIVTPLAAQRYSLKIAKLKYNGGGDWYANKTSLPNLIKFCNQNLNMNIKPDEDVVEVGSPELYSYPFVHMTGHGNVVFSDADAQNLRNYLTSGGFLHIDDNYGLDKYIRKEMKKVFPEYEFVELPFDHPIYRQKYTFKNGLPKIHEHDNKSPQGFGIVHKGRLVCFYSYETDLGNGWEDAEVYNDPENKRREALQMGANILTFALTQGSGLQ</sequence>
<evidence type="ECO:0000313" key="2">
    <source>
        <dbReference type="EMBL" id="MBW3366829.1"/>
    </source>
</evidence>
<keyword evidence="3" id="KW-1185">Reference proteome</keyword>
<name>A0ABS6XFQ1_9BACT</name>
<reference evidence="2 3" key="1">
    <citation type="submission" date="2021-07" db="EMBL/GenBank/DDBJ databases">
        <authorList>
            <person name="Kim M.K."/>
        </authorList>
    </citation>
    <scope>NUCLEOTIDE SEQUENCE [LARGE SCALE GENOMIC DNA]</scope>
    <source>
        <strain evidence="2 3">HLY7-15</strain>
    </source>
</reference>
<organism evidence="2 3">
    <name type="scientific">Pontibacter populi</name>
    <dbReference type="NCBI Taxonomy" id="890055"/>
    <lineage>
        <taxon>Bacteria</taxon>
        <taxon>Pseudomonadati</taxon>
        <taxon>Bacteroidota</taxon>
        <taxon>Cytophagia</taxon>
        <taxon>Cytophagales</taxon>
        <taxon>Hymenobacteraceae</taxon>
        <taxon>Pontibacter</taxon>
    </lineage>
</organism>
<dbReference type="Pfam" id="PF13709">
    <property type="entry name" value="DUF4159"/>
    <property type="match status" value="1"/>
</dbReference>
<dbReference type="InterPro" id="IPR025297">
    <property type="entry name" value="DUF4159"/>
</dbReference>
<dbReference type="EMBL" id="JAHWXQ010000007">
    <property type="protein sequence ID" value="MBW3366829.1"/>
    <property type="molecule type" value="Genomic_DNA"/>
</dbReference>
<feature type="domain" description="DUF4159" evidence="1">
    <location>
        <begin position="25"/>
        <end position="216"/>
    </location>
</feature>
<dbReference type="RefSeq" id="WP_199111576.1">
    <property type="nucleotide sequence ID" value="NZ_JAHWXQ010000007.1"/>
</dbReference>
<dbReference type="Gene3D" id="3.40.50.12140">
    <property type="entry name" value="Domain of unknown function DUF4159"/>
    <property type="match status" value="1"/>
</dbReference>